<dbReference type="InterPro" id="IPR006287">
    <property type="entry name" value="DJ-1"/>
</dbReference>
<dbReference type="PANTHER" id="PTHR48094">
    <property type="entry name" value="PROTEIN/NUCLEIC ACID DEGLYCASE DJ-1-RELATED"/>
    <property type="match status" value="1"/>
</dbReference>
<dbReference type="Gene3D" id="3.40.50.880">
    <property type="match status" value="1"/>
</dbReference>
<sequence length="188" mass="19943">MTEGQAMVYILLGEGFEESEALVPADLLRRGGAEVALVGLEELEVTGGHGITVKADITLDQVDEEKMEMLVLPGGMGGVESIQLNLFALALIQRAYDLGCWIGAICAAPTILARIGFLDRRKAVCFPGMEEEMGSAVVQLGESVVTDGRIITGEAAGSSFEFGLRLVEAVKGRGTAQKVKNSVHFHHG</sequence>
<dbReference type="SUPFAM" id="SSF52317">
    <property type="entry name" value="Class I glutamine amidotransferase-like"/>
    <property type="match status" value="1"/>
</dbReference>
<dbReference type="EMBL" id="FLUN01000001">
    <property type="protein sequence ID" value="SBV95226.1"/>
    <property type="molecule type" value="Genomic_DNA"/>
</dbReference>
<gene>
    <name evidence="2" type="ORF">KL86CLO1_10618</name>
</gene>
<name>A0A212J725_9FIRM</name>
<dbReference type="NCBIfam" id="TIGR01383">
    <property type="entry name" value="not_thiJ"/>
    <property type="match status" value="1"/>
</dbReference>
<proteinExistence type="predicted"/>
<dbReference type="InterPro" id="IPR029062">
    <property type="entry name" value="Class_I_gatase-like"/>
</dbReference>
<organism evidence="2">
    <name type="scientific">uncultured Eubacteriales bacterium</name>
    <dbReference type="NCBI Taxonomy" id="172733"/>
    <lineage>
        <taxon>Bacteria</taxon>
        <taxon>Bacillati</taxon>
        <taxon>Bacillota</taxon>
        <taxon>Clostridia</taxon>
        <taxon>Eubacteriales</taxon>
        <taxon>environmental samples</taxon>
    </lineage>
</organism>
<dbReference type="InterPro" id="IPR050325">
    <property type="entry name" value="Prot/Nucl_acid_deglycase"/>
</dbReference>
<accession>A0A212J725</accession>
<evidence type="ECO:0000313" key="2">
    <source>
        <dbReference type="EMBL" id="SBV95226.1"/>
    </source>
</evidence>
<evidence type="ECO:0000259" key="1">
    <source>
        <dbReference type="Pfam" id="PF01965"/>
    </source>
</evidence>
<dbReference type="InterPro" id="IPR002818">
    <property type="entry name" value="DJ-1/PfpI"/>
</dbReference>
<feature type="domain" description="DJ-1/PfpI" evidence="1">
    <location>
        <begin position="8"/>
        <end position="168"/>
    </location>
</feature>
<dbReference type="AlphaFoldDB" id="A0A212J725"/>
<reference evidence="2" key="1">
    <citation type="submission" date="2016-04" db="EMBL/GenBank/DDBJ databases">
        <authorList>
            <person name="Evans L.H."/>
            <person name="Alamgir A."/>
            <person name="Owens N."/>
            <person name="Weber N.D."/>
            <person name="Virtaneva K."/>
            <person name="Barbian K."/>
            <person name="Babar A."/>
            <person name="Rosenke K."/>
        </authorList>
    </citation>
    <scope>NUCLEOTIDE SEQUENCE</scope>
    <source>
        <strain evidence="2">86</strain>
    </source>
</reference>
<dbReference type="GO" id="GO:0005737">
    <property type="term" value="C:cytoplasm"/>
    <property type="evidence" value="ECO:0007669"/>
    <property type="project" value="TreeGrafter"/>
</dbReference>
<protein>
    <submittedName>
        <fullName evidence="2">DJ-1 family protein</fullName>
    </submittedName>
</protein>
<dbReference type="PANTHER" id="PTHR48094:SF12">
    <property type="entry name" value="PARKINSON DISEASE PROTEIN 7 HOMOLOG"/>
    <property type="match status" value="1"/>
</dbReference>
<dbReference type="CDD" id="cd03135">
    <property type="entry name" value="GATase1_DJ-1"/>
    <property type="match status" value="1"/>
</dbReference>
<dbReference type="Pfam" id="PF01965">
    <property type="entry name" value="DJ-1_PfpI"/>
    <property type="match status" value="1"/>
</dbReference>